<evidence type="ECO:0000313" key="3">
    <source>
        <dbReference type="EMBL" id="WAW15016.1"/>
    </source>
</evidence>
<evidence type="ECO:0000256" key="2">
    <source>
        <dbReference type="ARBA" id="ARBA00023121"/>
    </source>
</evidence>
<organism evidence="3 4">
    <name type="scientific">Peptostreptococcus equinus</name>
    <dbReference type="NCBI Taxonomy" id="3003601"/>
    <lineage>
        <taxon>Bacteria</taxon>
        <taxon>Bacillati</taxon>
        <taxon>Bacillota</taxon>
        <taxon>Clostridia</taxon>
        <taxon>Peptostreptococcales</taxon>
        <taxon>Peptostreptococcaceae</taxon>
        <taxon>Peptostreptococcus</taxon>
    </lineage>
</organism>
<dbReference type="PROSITE" id="PS51482">
    <property type="entry name" value="DEGV"/>
    <property type="match status" value="1"/>
</dbReference>
<dbReference type="PANTHER" id="PTHR33434">
    <property type="entry name" value="DEGV DOMAIN-CONTAINING PROTEIN DR_1986-RELATED"/>
    <property type="match status" value="1"/>
</dbReference>
<name>A0ABY7JR96_9FIRM</name>
<dbReference type="Gene3D" id="3.40.50.10170">
    <property type="match status" value="1"/>
</dbReference>
<evidence type="ECO:0000256" key="1">
    <source>
        <dbReference type="ARBA" id="ARBA00003238"/>
    </source>
</evidence>
<dbReference type="InterPro" id="IPR043168">
    <property type="entry name" value="DegV_C"/>
</dbReference>
<dbReference type="PANTHER" id="PTHR33434:SF3">
    <property type="entry name" value="DEGV DOMAIN-CONTAINING PROTEIN YITS"/>
    <property type="match status" value="1"/>
</dbReference>
<keyword evidence="4" id="KW-1185">Reference proteome</keyword>
<comment type="function">
    <text evidence="1">May bind long-chain fatty acids, such as palmitate, and may play a role in lipid transport or fatty acid metabolism.</text>
</comment>
<dbReference type="SUPFAM" id="SSF82549">
    <property type="entry name" value="DAK1/DegV-like"/>
    <property type="match status" value="1"/>
</dbReference>
<dbReference type="RefSeq" id="WP_269311709.1">
    <property type="nucleotide sequence ID" value="NZ_CP114052.1"/>
</dbReference>
<accession>A0ABY7JR96</accession>
<proteinExistence type="predicted"/>
<protein>
    <submittedName>
        <fullName evidence="3">DegV family protein</fullName>
    </submittedName>
</protein>
<gene>
    <name evidence="3" type="ORF">O0R46_00795</name>
</gene>
<dbReference type="NCBIfam" id="TIGR00762">
    <property type="entry name" value="DegV"/>
    <property type="match status" value="1"/>
</dbReference>
<dbReference type="EMBL" id="CP114052">
    <property type="protein sequence ID" value="WAW15016.1"/>
    <property type="molecule type" value="Genomic_DNA"/>
</dbReference>
<dbReference type="InterPro" id="IPR003797">
    <property type="entry name" value="DegV"/>
</dbReference>
<dbReference type="Gene3D" id="3.30.1180.10">
    <property type="match status" value="1"/>
</dbReference>
<dbReference type="Pfam" id="PF02645">
    <property type="entry name" value="DegV"/>
    <property type="match status" value="1"/>
</dbReference>
<evidence type="ECO:0000313" key="4">
    <source>
        <dbReference type="Proteomes" id="UP001164187"/>
    </source>
</evidence>
<keyword evidence="2" id="KW-0446">Lipid-binding</keyword>
<sequence>MNYKTAIIVDTGTDISLNMAKEYGIELIPLTIRYTDREYKDMLEIEAKEVYDNFENEIPKTSLPSIGEVIEILENLHKKGYEEFIIITISSGLSGTYQVCYNALKELAYKGEVIDTKRIGLMSGCFGVFASKLRSKGYRYEEICDIVKNNLDNCYGYYTLENLKYLIKGGRIGHVDGALANLLNIKPVISCNDEGVYYTVKKARGRKNSIKEISKLIKEKISDDPYWIMLCEGNSPEGINYLKSELKEELKKAEFTVTNQITATLGVHTGPGLVSGILFKPQYNSK</sequence>
<dbReference type="Proteomes" id="UP001164187">
    <property type="component" value="Chromosome"/>
</dbReference>
<reference evidence="3" key="1">
    <citation type="submission" date="2022-12" db="EMBL/GenBank/DDBJ databases">
        <title>Peptostreptococcus.</title>
        <authorList>
            <person name="Lee S.H."/>
        </authorList>
    </citation>
    <scope>NUCLEOTIDE SEQUENCE</scope>
    <source>
        <strain evidence="3">CBA3647</strain>
    </source>
</reference>
<dbReference type="InterPro" id="IPR050270">
    <property type="entry name" value="DegV_domain_contain"/>
</dbReference>